<sequence length="77" mass="8683">MRASLKLISSSSNTSSCVLRDSKSCAVRCGADRPPTTERHCWGTFLWQRRSSAAEDQTAACGRSRRRRRRFLVGPPR</sequence>
<evidence type="ECO:0000256" key="1">
    <source>
        <dbReference type="SAM" id="MobiDB-lite"/>
    </source>
</evidence>
<dbReference type="AlphaFoldDB" id="A0A0A8XX78"/>
<reference evidence="2" key="1">
    <citation type="submission" date="2014-09" db="EMBL/GenBank/DDBJ databases">
        <authorList>
            <person name="Magalhaes I.L.F."/>
            <person name="Oliveira U."/>
            <person name="Santos F.R."/>
            <person name="Vidigal T.H.D.A."/>
            <person name="Brescovit A.D."/>
            <person name="Santos A.J."/>
        </authorList>
    </citation>
    <scope>NUCLEOTIDE SEQUENCE</scope>
    <source>
        <tissue evidence="2">Shoot tissue taken approximately 20 cm above the soil surface</tissue>
    </source>
</reference>
<dbReference type="EMBL" id="GBRH01279424">
    <property type="protein sequence ID" value="JAD18471.1"/>
    <property type="molecule type" value="Transcribed_RNA"/>
</dbReference>
<feature type="region of interest" description="Disordered" evidence="1">
    <location>
        <begin position="58"/>
        <end position="77"/>
    </location>
</feature>
<accession>A0A0A8XX78</accession>
<evidence type="ECO:0000313" key="2">
    <source>
        <dbReference type="EMBL" id="JAD18471.1"/>
    </source>
</evidence>
<proteinExistence type="predicted"/>
<protein>
    <submittedName>
        <fullName evidence="2">Uncharacterized protein</fullName>
    </submittedName>
</protein>
<name>A0A0A8XX78_ARUDO</name>
<reference evidence="2" key="2">
    <citation type="journal article" date="2015" name="Data Brief">
        <title>Shoot transcriptome of the giant reed, Arundo donax.</title>
        <authorList>
            <person name="Barrero R.A."/>
            <person name="Guerrero F.D."/>
            <person name="Moolhuijzen P."/>
            <person name="Goolsby J.A."/>
            <person name="Tidwell J."/>
            <person name="Bellgard S.E."/>
            <person name="Bellgard M.I."/>
        </authorList>
    </citation>
    <scope>NUCLEOTIDE SEQUENCE</scope>
    <source>
        <tissue evidence="2">Shoot tissue taken approximately 20 cm above the soil surface</tissue>
    </source>
</reference>
<organism evidence="2">
    <name type="scientific">Arundo donax</name>
    <name type="common">Giant reed</name>
    <name type="synonym">Donax arundinaceus</name>
    <dbReference type="NCBI Taxonomy" id="35708"/>
    <lineage>
        <taxon>Eukaryota</taxon>
        <taxon>Viridiplantae</taxon>
        <taxon>Streptophyta</taxon>
        <taxon>Embryophyta</taxon>
        <taxon>Tracheophyta</taxon>
        <taxon>Spermatophyta</taxon>
        <taxon>Magnoliopsida</taxon>
        <taxon>Liliopsida</taxon>
        <taxon>Poales</taxon>
        <taxon>Poaceae</taxon>
        <taxon>PACMAD clade</taxon>
        <taxon>Arundinoideae</taxon>
        <taxon>Arundineae</taxon>
        <taxon>Arundo</taxon>
    </lineage>
</organism>